<dbReference type="InterPro" id="IPR012943">
    <property type="entry name" value="Cnn_1N"/>
</dbReference>
<dbReference type="PANTHER" id="PTHR23159">
    <property type="entry name" value="CENTROSOMAL PROTEIN 2"/>
    <property type="match status" value="1"/>
</dbReference>
<feature type="region of interest" description="Disordered" evidence="4">
    <location>
        <begin position="1"/>
        <end position="345"/>
    </location>
</feature>
<keyword evidence="2" id="KW-0963">Cytoplasm</keyword>
<feature type="compositionally biased region" description="Polar residues" evidence="4">
    <location>
        <begin position="154"/>
        <end position="168"/>
    </location>
</feature>
<evidence type="ECO:0000313" key="7">
    <source>
        <dbReference type="EMBL" id="TVY21499.1"/>
    </source>
</evidence>
<reference evidence="7 8" key="1">
    <citation type="submission" date="2018-05" db="EMBL/GenBank/DDBJ databases">
        <title>Whole genome sequencing for identification of molecular markers to develop diagnostic detection tools for the regulated plant pathogen Lachnellula willkommii.</title>
        <authorList>
            <person name="Giroux E."/>
            <person name="Bilodeau G."/>
        </authorList>
    </citation>
    <scope>NUCLEOTIDE SEQUENCE [LARGE SCALE GENOMIC DNA]</scope>
    <source>
        <strain evidence="7 8">CBS 203.66</strain>
    </source>
</reference>
<feature type="region of interest" description="Disordered" evidence="4">
    <location>
        <begin position="1464"/>
        <end position="1514"/>
    </location>
</feature>
<proteinExistence type="predicted"/>
<feature type="compositionally biased region" description="Polar residues" evidence="4">
    <location>
        <begin position="335"/>
        <end position="345"/>
    </location>
</feature>
<feature type="coiled-coil region" evidence="3">
    <location>
        <begin position="655"/>
        <end position="682"/>
    </location>
</feature>
<dbReference type="Pfam" id="PF07989">
    <property type="entry name" value="Cnn_1N"/>
    <property type="match status" value="1"/>
</dbReference>
<feature type="compositionally biased region" description="Basic and acidic residues" evidence="4">
    <location>
        <begin position="99"/>
        <end position="115"/>
    </location>
</feature>
<feature type="compositionally biased region" description="Polar residues" evidence="4">
    <location>
        <begin position="569"/>
        <end position="578"/>
    </location>
</feature>
<dbReference type="GO" id="GO:0005737">
    <property type="term" value="C:cytoplasm"/>
    <property type="evidence" value="ECO:0007669"/>
    <property type="project" value="UniProtKB-SubCell"/>
</dbReference>
<keyword evidence="3" id="KW-0175">Coiled coil</keyword>
<feature type="compositionally biased region" description="Polar residues" evidence="4">
    <location>
        <begin position="682"/>
        <end position="700"/>
    </location>
</feature>
<dbReference type="PANTHER" id="PTHR23159:SF31">
    <property type="entry name" value="CENTROSOME-ASSOCIATED PROTEIN CEP250 ISOFORM X1"/>
    <property type="match status" value="1"/>
</dbReference>
<feature type="domain" description="Mto1-like Mto2p-binding" evidence="6">
    <location>
        <begin position="1453"/>
        <end position="1488"/>
    </location>
</feature>
<dbReference type="Pfam" id="PF12808">
    <property type="entry name" value="Mto2_bdg"/>
    <property type="match status" value="1"/>
</dbReference>
<comment type="caution">
    <text evidence="7">The sequence shown here is derived from an EMBL/GenBank/DDBJ whole genome shotgun (WGS) entry which is preliminary data.</text>
</comment>
<gene>
    <name evidence="7" type="primary">apsB</name>
    <name evidence="7" type="ORF">LARI1_G002299</name>
</gene>
<evidence type="ECO:0000259" key="5">
    <source>
        <dbReference type="Pfam" id="PF07989"/>
    </source>
</evidence>
<feature type="compositionally biased region" description="Polar residues" evidence="4">
    <location>
        <begin position="807"/>
        <end position="817"/>
    </location>
</feature>
<feature type="compositionally biased region" description="Basic and acidic residues" evidence="4">
    <location>
        <begin position="557"/>
        <end position="567"/>
    </location>
</feature>
<dbReference type="OrthoDB" id="10255000at2759"/>
<evidence type="ECO:0000256" key="2">
    <source>
        <dbReference type="ARBA" id="ARBA00022490"/>
    </source>
</evidence>
<comment type="subcellular location">
    <subcellularLocation>
        <location evidence="1">Cytoplasm</location>
    </subcellularLocation>
</comment>
<feature type="region of interest" description="Disordered" evidence="4">
    <location>
        <begin position="747"/>
        <end position="766"/>
    </location>
</feature>
<feature type="compositionally biased region" description="Acidic residues" evidence="4">
    <location>
        <begin position="237"/>
        <end position="247"/>
    </location>
</feature>
<sequence length="1514" mass="168881">MAEERHHHLAITIPVDTRPQTARKGSRKVPGGFSFDDVDDLSPDKETVDDSIFANALAHQENTRVPPLDPSTLPSLPPPTDSSFLYYNNQSGSGQGSDAHPDTLDEGELHRHLNDIESSFVAAPETIGFQDSKGWDDTYLFDGAQRPQPPKSPSRGSTSSQNHTSSKGNIPPSPPTPENAYKTPGLISRHSDSQETTMDVGNTTSSLETLSSSPTAAAAARTVSRAISMASVGGDGEGGEGEGEGDSSDMSLEDFSGNEGGGDTETTPTKDSSLLDSTDSRPSLRDRLSSQNLNHFISDAGSTPGAGLLNRKSSGKQPKFLRSRHASHHSSVSSIATNQESQDGSDVTLGADYALQSGGAVPAAGFSRSASMALSRSISLGSMASGIEDFSGESSGRVLDASLATLTEEELNHERISGQDISPPETPRAMRTSGSMAAPTDTIIARHVRNVQVPESLAKEYRTKSGVSSPKRSGFAVSTLGRNGKNLTLKEQSSTIERLSKENFDLKLKVMFLSDRLDKLSEEGVKEMISENVELKTGLAVMQRDNKALKRKVKELEKQLKDDEERPSTAVSGTSAGDQPSPRWFDQEGAQEREEELLYLRERVEEYVTEIEKLRKDGLARENEKRNLAEVVRSMGERRGNLEAREEMDVWKDLLEQETAHREQVDEDNKKLREEIYRLKSETSSSSGVGGLSHTTNVYNITKKRAGSSSRPRSELSDPMEDRNLSAASTLVEELRKDCDQLRHENGELKREVSAQTSMLTSRNREKERLYQEIEDLKLAHRRGGSVAGDSILERSASRTHQRPASRASNMTRQPNVDDQEREDLENKNSELRDRINSLKIQNQDLQRELESCMEDFGLAVEQKKQAEDLATELQEALEVAENDLLTIQAERDEALQGQDEAEHDFESLRKEAQEELDSYAAETEAAQSEIERLQNDLADSTENFAALQNEMREMSESVVRLEDSDENKSRRIDDLERDLEDANRELEELEKSLQESNDKINHLSVQRESSQSEIAFLREEQDGDKIKIGDLEAGIRKFEQNLRDERERVAELEQRMKNERHQREILAGKKQSEVEKQFDRFNRENNGLRDEVQRLKTKLQTAAGDAAANAQKVLELETGLKQALGDLHGTKSSLVGSVNKLTSTLNEAVRDVDNLKRVLNEKDRLISNKDGQLETQALELRRLADIAERERQAHRNVAHQFETYQKTTHHTSRTLTQQETRVSELESVRHNNLKRISSLENQLRDQTMERGVILLKMWDKLSALCGPEWAHNNSLINGRALPSLESITAMLPGFAKNLYAAVKTVETMMGDFKTRIHNVEKTLWKEYQTLEENLEVRTKRLDRLETISRSAIPGVGGDGKAEIHKLRDNNRALKTELSLLRAQYDVRSNVFNHQSPSPSIPTGPRTKSLEKTRASTMTRASSSSAVETVDRRSGTSNGSTRNAPTPSDDNKVWQLRLHEMTSKLKAEREGRLGDRDGAMQRLKDAEEQAKQADKRIRDLETELGRRSGMEMGR</sequence>
<evidence type="ECO:0000256" key="4">
    <source>
        <dbReference type="SAM" id="MobiDB-lite"/>
    </source>
</evidence>
<feature type="compositionally biased region" description="Basic residues" evidence="4">
    <location>
        <begin position="319"/>
        <end position="328"/>
    </location>
</feature>
<feature type="region of interest" description="Disordered" evidence="4">
    <location>
        <begin position="557"/>
        <end position="587"/>
    </location>
</feature>
<feature type="coiled-coil region" evidence="3">
    <location>
        <begin position="1139"/>
        <end position="1166"/>
    </location>
</feature>
<dbReference type="GO" id="GO:0005815">
    <property type="term" value="C:microtubule organizing center"/>
    <property type="evidence" value="ECO:0007669"/>
    <property type="project" value="InterPro"/>
</dbReference>
<feature type="compositionally biased region" description="Basic and acidic residues" evidence="4">
    <location>
        <begin position="278"/>
        <end position="288"/>
    </location>
</feature>
<feature type="compositionally biased region" description="Low complexity" evidence="4">
    <location>
        <begin position="203"/>
        <end position="226"/>
    </location>
</feature>
<feature type="region of interest" description="Disordered" evidence="4">
    <location>
        <begin position="682"/>
        <end position="723"/>
    </location>
</feature>
<feature type="domain" description="Centrosomin N-terminal motif 1" evidence="5">
    <location>
        <begin position="488"/>
        <end position="560"/>
    </location>
</feature>
<feature type="compositionally biased region" description="Basic and acidic residues" evidence="4">
    <location>
        <begin position="712"/>
        <end position="723"/>
    </location>
</feature>
<dbReference type="Proteomes" id="UP000469559">
    <property type="component" value="Unassembled WGS sequence"/>
</dbReference>
<feature type="region of interest" description="Disordered" evidence="4">
    <location>
        <begin position="414"/>
        <end position="433"/>
    </location>
</feature>
<feature type="compositionally biased region" description="Low complexity" evidence="4">
    <location>
        <begin position="266"/>
        <end position="277"/>
    </location>
</feature>
<feature type="coiled-coil region" evidence="3">
    <location>
        <begin position="1328"/>
        <end position="1384"/>
    </location>
</feature>
<feature type="compositionally biased region" description="Polar residues" evidence="4">
    <location>
        <begin position="1435"/>
        <end position="1448"/>
    </location>
</feature>
<keyword evidence="8" id="KW-1185">Reference proteome</keyword>
<protein>
    <submittedName>
        <fullName evidence="7">Anucleate primary sterigmata protein B</fullName>
    </submittedName>
</protein>
<name>A0A8T9BT34_9HELO</name>
<feature type="region of interest" description="Disordered" evidence="4">
    <location>
        <begin position="1391"/>
        <end position="1452"/>
    </location>
</feature>
<feature type="region of interest" description="Disordered" evidence="4">
    <location>
        <begin position="1207"/>
        <end position="1227"/>
    </location>
</feature>
<evidence type="ECO:0000256" key="1">
    <source>
        <dbReference type="ARBA" id="ARBA00004496"/>
    </source>
</evidence>
<dbReference type="InterPro" id="IPR024545">
    <property type="entry name" value="Mto1-like_Mto2p-bd"/>
</dbReference>
<feature type="compositionally biased region" description="Low complexity" evidence="4">
    <location>
        <begin position="1415"/>
        <end position="1426"/>
    </location>
</feature>
<evidence type="ECO:0000259" key="6">
    <source>
        <dbReference type="Pfam" id="PF12808"/>
    </source>
</evidence>
<dbReference type="EMBL" id="QGMF01000014">
    <property type="protein sequence ID" value="TVY21499.1"/>
    <property type="molecule type" value="Genomic_DNA"/>
</dbReference>
<dbReference type="Gene3D" id="1.10.287.1490">
    <property type="match status" value="1"/>
</dbReference>
<accession>A0A8T9BT34</accession>
<evidence type="ECO:0000256" key="3">
    <source>
        <dbReference type="SAM" id="Coils"/>
    </source>
</evidence>
<feature type="region of interest" description="Disordered" evidence="4">
    <location>
        <begin position="958"/>
        <end position="977"/>
    </location>
</feature>
<feature type="region of interest" description="Disordered" evidence="4">
    <location>
        <begin position="788"/>
        <end position="831"/>
    </location>
</feature>
<organism evidence="7 8">
    <name type="scientific">Lachnellula arida</name>
    <dbReference type="NCBI Taxonomy" id="1316785"/>
    <lineage>
        <taxon>Eukaryota</taxon>
        <taxon>Fungi</taxon>
        <taxon>Dikarya</taxon>
        <taxon>Ascomycota</taxon>
        <taxon>Pezizomycotina</taxon>
        <taxon>Leotiomycetes</taxon>
        <taxon>Helotiales</taxon>
        <taxon>Lachnaceae</taxon>
        <taxon>Lachnellula</taxon>
    </lineage>
</organism>
<evidence type="ECO:0000313" key="8">
    <source>
        <dbReference type="Proteomes" id="UP000469559"/>
    </source>
</evidence>